<dbReference type="HOGENOM" id="CLU_2361006_0_0_1"/>
<dbReference type="InParanoid" id="A7ED71"/>
<dbReference type="Proteomes" id="UP000001312">
    <property type="component" value="Unassembled WGS sequence"/>
</dbReference>
<name>A7ED71_SCLS1</name>
<dbReference type="RefSeq" id="XP_001595172.1">
    <property type="nucleotide sequence ID" value="XM_001595122.1"/>
</dbReference>
<dbReference type="KEGG" id="ssl:SS1G_03261"/>
<feature type="region of interest" description="Disordered" evidence="1">
    <location>
        <begin position="71"/>
        <end position="96"/>
    </location>
</feature>
<gene>
    <name evidence="2" type="ORF">SS1G_03261</name>
</gene>
<dbReference type="GeneID" id="5491798"/>
<dbReference type="EMBL" id="CH476624">
    <property type="protein sequence ID" value="EDO00787.1"/>
    <property type="molecule type" value="Genomic_DNA"/>
</dbReference>
<dbReference type="AlphaFoldDB" id="A7ED71"/>
<organism evidence="2 3">
    <name type="scientific">Sclerotinia sclerotiorum (strain ATCC 18683 / 1980 / Ss-1)</name>
    <name type="common">White mold</name>
    <name type="synonym">Whetzelinia sclerotiorum</name>
    <dbReference type="NCBI Taxonomy" id="665079"/>
    <lineage>
        <taxon>Eukaryota</taxon>
        <taxon>Fungi</taxon>
        <taxon>Dikarya</taxon>
        <taxon>Ascomycota</taxon>
        <taxon>Pezizomycotina</taxon>
        <taxon>Leotiomycetes</taxon>
        <taxon>Helotiales</taxon>
        <taxon>Sclerotiniaceae</taxon>
        <taxon>Sclerotinia</taxon>
    </lineage>
</organism>
<evidence type="ECO:0000313" key="3">
    <source>
        <dbReference type="Proteomes" id="UP000001312"/>
    </source>
</evidence>
<accession>A7ED71</accession>
<sequence>MTPEDTSRPDIDDNCDERTADTFNICLNDHIQRGGEAVRLLSCHLTDTDESAEKYRTLTVATEHTIAPVKSLESFSPKMPKPIPASTAEDEKENRK</sequence>
<proteinExistence type="predicted"/>
<keyword evidence="3" id="KW-1185">Reference proteome</keyword>
<protein>
    <submittedName>
        <fullName evidence="2">Uncharacterized protein</fullName>
    </submittedName>
</protein>
<evidence type="ECO:0000313" key="2">
    <source>
        <dbReference type="EMBL" id="EDO00787.1"/>
    </source>
</evidence>
<reference evidence="3" key="1">
    <citation type="journal article" date="2011" name="PLoS Genet.">
        <title>Genomic analysis of the necrotrophic fungal pathogens Sclerotinia sclerotiorum and Botrytis cinerea.</title>
        <authorList>
            <person name="Amselem J."/>
            <person name="Cuomo C.A."/>
            <person name="van Kan J.A."/>
            <person name="Viaud M."/>
            <person name="Benito E.P."/>
            <person name="Couloux A."/>
            <person name="Coutinho P.M."/>
            <person name="de Vries R.P."/>
            <person name="Dyer P.S."/>
            <person name="Fillinger S."/>
            <person name="Fournier E."/>
            <person name="Gout L."/>
            <person name="Hahn M."/>
            <person name="Kohn L."/>
            <person name="Lapalu N."/>
            <person name="Plummer K.M."/>
            <person name="Pradier J.M."/>
            <person name="Quevillon E."/>
            <person name="Sharon A."/>
            <person name="Simon A."/>
            <person name="ten Have A."/>
            <person name="Tudzynski B."/>
            <person name="Tudzynski P."/>
            <person name="Wincker P."/>
            <person name="Andrew M."/>
            <person name="Anthouard V."/>
            <person name="Beever R.E."/>
            <person name="Beffa R."/>
            <person name="Benoit I."/>
            <person name="Bouzid O."/>
            <person name="Brault B."/>
            <person name="Chen Z."/>
            <person name="Choquer M."/>
            <person name="Collemare J."/>
            <person name="Cotton P."/>
            <person name="Danchin E.G."/>
            <person name="Da Silva C."/>
            <person name="Gautier A."/>
            <person name="Giraud C."/>
            <person name="Giraud T."/>
            <person name="Gonzalez C."/>
            <person name="Grossetete S."/>
            <person name="Guldener U."/>
            <person name="Henrissat B."/>
            <person name="Howlett B.J."/>
            <person name="Kodira C."/>
            <person name="Kretschmer M."/>
            <person name="Lappartient A."/>
            <person name="Leroch M."/>
            <person name="Levis C."/>
            <person name="Mauceli E."/>
            <person name="Neuveglise C."/>
            <person name="Oeser B."/>
            <person name="Pearson M."/>
            <person name="Poulain J."/>
            <person name="Poussereau N."/>
            <person name="Quesneville H."/>
            <person name="Rascle C."/>
            <person name="Schumacher J."/>
            <person name="Segurens B."/>
            <person name="Sexton A."/>
            <person name="Silva E."/>
            <person name="Sirven C."/>
            <person name="Soanes D.M."/>
            <person name="Talbot N.J."/>
            <person name="Templeton M."/>
            <person name="Yandava C."/>
            <person name="Yarden O."/>
            <person name="Zeng Q."/>
            <person name="Rollins J.A."/>
            <person name="Lebrun M.H."/>
            <person name="Dickman M."/>
        </authorList>
    </citation>
    <scope>NUCLEOTIDE SEQUENCE [LARGE SCALE GENOMIC DNA]</scope>
    <source>
        <strain evidence="3">ATCC 18683 / 1980 / Ss-1</strain>
    </source>
</reference>
<evidence type="ECO:0000256" key="1">
    <source>
        <dbReference type="SAM" id="MobiDB-lite"/>
    </source>
</evidence>